<dbReference type="Pfam" id="PF02163">
    <property type="entry name" value="Peptidase_M50"/>
    <property type="match status" value="2"/>
</dbReference>
<keyword evidence="9 12" id="KW-1133">Transmembrane helix</keyword>
<feature type="transmembrane region" description="Helical" evidence="12">
    <location>
        <begin position="84"/>
        <end position="106"/>
    </location>
</feature>
<dbReference type="AlphaFoldDB" id="A0A942TBP5"/>
<proteinExistence type="inferred from homology"/>
<dbReference type="InterPro" id="IPR008915">
    <property type="entry name" value="Peptidase_M50"/>
</dbReference>
<evidence type="ECO:0000259" key="13">
    <source>
        <dbReference type="Pfam" id="PF02163"/>
    </source>
</evidence>
<evidence type="ECO:0000256" key="7">
    <source>
        <dbReference type="ARBA" id="ARBA00022801"/>
    </source>
</evidence>
<feature type="transmembrane region" description="Helical" evidence="12">
    <location>
        <begin position="118"/>
        <end position="137"/>
    </location>
</feature>
<dbReference type="RefSeq" id="WP_213123973.1">
    <property type="nucleotide sequence ID" value="NZ_JAGYPG010000001.1"/>
</dbReference>
<evidence type="ECO:0000256" key="11">
    <source>
        <dbReference type="ARBA" id="ARBA00023136"/>
    </source>
</evidence>
<reference evidence="14 15" key="1">
    <citation type="submission" date="2021-05" db="EMBL/GenBank/DDBJ databases">
        <title>Novel Bacillus species.</title>
        <authorList>
            <person name="Liu G."/>
        </authorList>
    </citation>
    <scope>NUCLEOTIDE SEQUENCE [LARGE SCALE GENOMIC DNA]</scope>
    <source>
        <strain evidence="15">FJAT-49780</strain>
    </source>
</reference>
<gene>
    <name evidence="14" type="ORF">KHA97_06990</name>
</gene>
<dbReference type="GO" id="GO:0008237">
    <property type="term" value="F:metallopeptidase activity"/>
    <property type="evidence" value="ECO:0007669"/>
    <property type="project" value="UniProtKB-KW"/>
</dbReference>
<accession>A0A942TBP5</accession>
<feature type="domain" description="Peptidase M50" evidence="13">
    <location>
        <begin position="33"/>
        <end position="107"/>
    </location>
</feature>
<dbReference type="EMBL" id="JAGYPG010000001">
    <property type="protein sequence ID" value="MBS4194820.1"/>
    <property type="molecule type" value="Genomic_DNA"/>
</dbReference>
<sequence length="288" mass="33286">MNKYGILLKGIQIHPLFWIVAGIAIITGHFWQLLFLFMIVFTHEIGHAAAAAHFGWKIKRILILPFGGVCEVDEHGNRQINEDLVVILAGPLQHLIIAALIPVLVMLSFLPTDFAKQISLYNIMILLFNLIPVWPLDGGKLVQLFLSTRHPYIKACRLSLMSSFIVLLFLHAILLLFYPFNINVWIILLYLDITLWTDWKQQGYVFMRFLLERHYGKNINFSQLQPIEARGEDYLHDVLEKFKRGCKHLIYVGGRNSSLGKLDENEILHAYFTEKRVSAQLKDLVYDD</sequence>
<name>A0A942TBP5_9BACI</name>
<evidence type="ECO:0000256" key="3">
    <source>
        <dbReference type="ARBA" id="ARBA00007931"/>
    </source>
</evidence>
<evidence type="ECO:0000256" key="4">
    <source>
        <dbReference type="ARBA" id="ARBA00022670"/>
    </source>
</evidence>
<comment type="similarity">
    <text evidence="3">Belongs to the peptidase M50B family.</text>
</comment>
<protein>
    <submittedName>
        <fullName evidence="14">Stage IV sporulation protein FB</fullName>
    </submittedName>
</protein>
<keyword evidence="15" id="KW-1185">Reference proteome</keyword>
<dbReference type="GO" id="GO:0016020">
    <property type="term" value="C:membrane"/>
    <property type="evidence" value="ECO:0007669"/>
    <property type="project" value="UniProtKB-SubCell"/>
</dbReference>
<keyword evidence="7" id="KW-0378">Hydrolase</keyword>
<evidence type="ECO:0000256" key="6">
    <source>
        <dbReference type="ARBA" id="ARBA00022723"/>
    </source>
</evidence>
<evidence type="ECO:0000256" key="5">
    <source>
        <dbReference type="ARBA" id="ARBA00022692"/>
    </source>
</evidence>
<dbReference type="Proteomes" id="UP000681414">
    <property type="component" value="Unassembled WGS sequence"/>
</dbReference>
<evidence type="ECO:0000256" key="1">
    <source>
        <dbReference type="ARBA" id="ARBA00001947"/>
    </source>
</evidence>
<feature type="transmembrane region" description="Helical" evidence="12">
    <location>
        <begin position="16"/>
        <end position="41"/>
    </location>
</feature>
<dbReference type="PANTHER" id="PTHR39188:SF3">
    <property type="entry name" value="STAGE IV SPORULATION PROTEIN FB"/>
    <property type="match status" value="1"/>
</dbReference>
<keyword evidence="10" id="KW-0482">Metalloprotease</keyword>
<feature type="domain" description="Peptidase M50" evidence="13">
    <location>
        <begin position="116"/>
        <end position="169"/>
    </location>
</feature>
<keyword evidence="5 12" id="KW-0812">Transmembrane</keyword>
<evidence type="ECO:0000256" key="12">
    <source>
        <dbReference type="SAM" id="Phobius"/>
    </source>
</evidence>
<keyword evidence="8" id="KW-0862">Zinc</keyword>
<evidence type="ECO:0000256" key="2">
    <source>
        <dbReference type="ARBA" id="ARBA00004141"/>
    </source>
</evidence>
<dbReference type="PANTHER" id="PTHR39188">
    <property type="entry name" value="MEMBRANE-ASSOCIATED ZINC METALLOPROTEASE M50B"/>
    <property type="match status" value="1"/>
</dbReference>
<organism evidence="14 15">
    <name type="scientific">Lederbergia citri</name>
    <dbReference type="NCBI Taxonomy" id="2833580"/>
    <lineage>
        <taxon>Bacteria</taxon>
        <taxon>Bacillati</taxon>
        <taxon>Bacillota</taxon>
        <taxon>Bacilli</taxon>
        <taxon>Bacillales</taxon>
        <taxon>Bacillaceae</taxon>
        <taxon>Lederbergia</taxon>
    </lineage>
</organism>
<keyword evidence="11 12" id="KW-0472">Membrane</keyword>
<dbReference type="GO" id="GO:0046872">
    <property type="term" value="F:metal ion binding"/>
    <property type="evidence" value="ECO:0007669"/>
    <property type="project" value="UniProtKB-KW"/>
</dbReference>
<evidence type="ECO:0000313" key="14">
    <source>
        <dbReference type="EMBL" id="MBS4194820.1"/>
    </source>
</evidence>
<evidence type="ECO:0000256" key="10">
    <source>
        <dbReference type="ARBA" id="ARBA00023049"/>
    </source>
</evidence>
<comment type="caution">
    <text evidence="14">The sequence shown here is derived from an EMBL/GenBank/DDBJ whole genome shotgun (WGS) entry which is preliminary data.</text>
</comment>
<dbReference type="GO" id="GO:0006508">
    <property type="term" value="P:proteolysis"/>
    <property type="evidence" value="ECO:0007669"/>
    <property type="project" value="UniProtKB-KW"/>
</dbReference>
<evidence type="ECO:0000313" key="15">
    <source>
        <dbReference type="Proteomes" id="UP000681414"/>
    </source>
</evidence>
<keyword evidence="4" id="KW-0645">Protease</keyword>
<comment type="subcellular location">
    <subcellularLocation>
        <location evidence="2">Membrane</location>
        <topology evidence="2">Multi-pass membrane protein</topology>
    </subcellularLocation>
</comment>
<comment type="cofactor">
    <cofactor evidence="1">
        <name>Zn(2+)</name>
        <dbReference type="ChEBI" id="CHEBI:29105"/>
    </cofactor>
</comment>
<evidence type="ECO:0000256" key="9">
    <source>
        <dbReference type="ARBA" id="ARBA00022989"/>
    </source>
</evidence>
<evidence type="ECO:0000256" key="8">
    <source>
        <dbReference type="ARBA" id="ARBA00022833"/>
    </source>
</evidence>
<keyword evidence="6" id="KW-0479">Metal-binding</keyword>